<protein>
    <recommendedName>
        <fullName evidence="1">Beta-lactamase-related domain-containing protein</fullName>
    </recommendedName>
</protein>
<dbReference type="SUPFAM" id="SSF56601">
    <property type="entry name" value="beta-lactamase/transpeptidase-like"/>
    <property type="match status" value="1"/>
</dbReference>
<accession>A0A0F8ZYH7</accession>
<name>A0A0F8ZYH7_9ZZZZ</name>
<feature type="domain" description="Beta-lactamase-related" evidence="1">
    <location>
        <begin position="21"/>
        <end position="217"/>
    </location>
</feature>
<dbReference type="InterPro" id="IPR012338">
    <property type="entry name" value="Beta-lactam/transpept-like"/>
</dbReference>
<sequence>MSNSNKQNKKFKTVLEMSIQNSITKYAESGKIPGISVGLITESNVKFFNHGELEKKSGVYPNENTVYEIASVSKTFTSILLAILQKEKLLDKDDSVAKYVPELAKIPEFEKITLYHLATHTSGLPNLPTKLIIFNLLALLRPSNAYQALSQFTKSDLIRFFSKSKLKTEPGTEWHYSNGTVGLLGHIFELVTNSSYEDLVKSKICGVLGMTNTGINLLE</sequence>
<dbReference type="InterPro" id="IPR050491">
    <property type="entry name" value="AmpC-like"/>
</dbReference>
<gene>
    <name evidence="2" type="ORF">LCGC14_2718100</name>
</gene>
<dbReference type="InterPro" id="IPR001466">
    <property type="entry name" value="Beta-lactam-related"/>
</dbReference>
<evidence type="ECO:0000313" key="2">
    <source>
        <dbReference type="EMBL" id="KKK90925.1"/>
    </source>
</evidence>
<comment type="caution">
    <text evidence="2">The sequence shown here is derived from an EMBL/GenBank/DDBJ whole genome shotgun (WGS) entry which is preliminary data.</text>
</comment>
<proteinExistence type="predicted"/>
<feature type="non-terminal residue" evidence="2">
    <location>
        <position position="219"/>
    </location>
</feature>
<dbReference type="EMBL" id="LAZR01048882">
    <property type="protein sequence ID" value="KKK90925.1"/>
    <property type="molecule type" value="Genomic_DNA"/>
</dbReference>
<dbReference type="PANTHER" id="PTHR46825:SF9">
    <property type="entry name" value="BETA-LACTAMASE-RELATED DOMAIN-CONTAINING PROTEIN"/>
    <property type="match status" value="1"/>
</dbReference>
<reference evidence="2" key="1">
    <citation type="journal article" date="2015" name="Nature">
        <title>Complex archaea that bridge the gap between prokaryotes and eukaryotes.</title>
        <authorList>
            <person name="Spang A."/>
            <person name="Saw J.H."/>
            <person name="Jorgensen S.L."/>
            <person name="Zaremba-Niedzwiedzka K."/>
            <person name="Martijn J."/>
            <person name="Lind A.E."/>
            <person name="van Eijk R."/>
            <person name="Schleper C."/>
            <person name="Guy L."/>
            <person name="Ettema T.J."/>
        </authorList>
    </citation>
    <scope>NUCLEOTIDE SEQUENCE</scope>
</reference>
<dbReference type="Gene3D" id="3.40.710.10">
    <property type="entry name" value="DD-peptidase/beta-lactamase superfamily"/>
    <property type="match status" value="1"/>
</dbReference>
<organism evidence="2">
    <name type="scientific">marine sediment metagenome</name>
    <dbReference type="NCBI Taxonomy" id="412755"/>
    <lineage>
        <taxon>unclassified sequences</taxon>
        <taxon>metagenomes</taxon>
        <taxon>ecological metagenomes</taxon>
    </lineage>
</organism>
<dbReference type="PANTHER" id="PTHR46825">
    <property type="entry name" value="D-ALANYL-D-ALANINE-CARBOXYPEPTIDASE/ENDOPEPTIDASE AMPH"/>
    <property type="match status" value="1"/>
</dbReference>
<evidence type="ECO:0000259" key="1">
    <source>
        <dbReference type="Pfam" id="PF00144"/>
    </source>
</evidence>
<dbReference type="AlphaFoldDB" id="A0A0F8ZYH7"/>
<dbReference type="Pfam" id="PF00144">
    <property type="entry name" value="Beta-lactamase"/>
    <property type="match status" value="1"/>
</dbReference>